<protein>
    <submittedName>
        <fullName evidence="1">Uncharacterized protein</fullName>
    </submittedName>
</protein>
<dbReference type="EMBL" id="HBJA01072171">
    <property type="protein sequence ID" value="CAE0814247.1"/>
    <property type="molecule type" value="Transcribed_RNA"/>
</dbReference>
<gene>
    <name evidence="1" type="ORF">EGYM00163_LOCUS25401</name>
</gene>
<reference evidence="1" key="1">
    <citation type="submission" date="2021-01" db="EMBL/GenBank/DDBJ databases">
        <authorList>
            <person name="Corre E."/>
            <person name="Pelletier E."/>
            <person name="Niang G."/>
            <person name="Scheremetjew M."/>
            <person name="Finn R."/>
            <person name="Kale V."/>
            <person name="Holt S."/>
            <person name="Cochrane G."/>
            <person name="Meng A."/>
            <person name="Brown T."/>
            <person name="Cohen L."/>
        </authorList>
    </citation>
    <scope>NUCLEOTIDE SEQUENCE</scope>
    <source>
        <strain evidence="1">CCMP1594</strain>
    </source>
</reference>
<evidence type="ECO:0000313" key="1">
    <source>
        <dbReference type="EMBL" id="CAE0814247.1"/>
    </source>
</evidence>
<sequence>MVPEGMEGDVQRGVELRNEATGASVLVMHTRLFGDGGEGELDGHALDAVYVVGAKEEQHLVWKKVEQPPLGSNANVNRYGRLQRLLQQAKIEAVLETEGYF</sequence>
<accession>A0A7S4FTW1</accession>
<proteinExistence type="predicted"/>
<dbReference type="AlphaFoldDB" id="A0A7S4FTW1"/>
<name>A0A7S4FTW1_9EUGL</name>
<organism evidence="1">
    <name type="scientific">Eutreptiella gymnastica</name>
    <dbReference type="NCBI Taxonomy" id="73025"/>
    <lineage>
        <taxon>Eukaryota</taxon>
        <taxon>Discoba</taxon>
        <taxon>Euglenozoa</taxon>
        <taxon>Euglenida</taxon>
        <taxon>Spirocuta</taxon>
        <taxon>Euglenophyceae</taxon>
        <taxon>Eutreptiales</taxon>
        <taxon>Eutreptiaceae</taxon>
        <taxon>Eutreptiella</taxon>
    </lineage>
</organism>